<evidence type="ECO:0000256" key="5">
    <source>
        <dbReference type="ARBA" id="ARBA00022989"/>
    </source>
</evidence>
<evidence type="ECO:0008006" key="13">
    <source>
        <dbReference type="Google" id="ProtNLM"/>
    </source>
</evidence>
<evidence type="ECO:0000256" key="8">
    <source>
        <dbReference type="ARBA" id="ARBA00025100"/>
    </source>
</evidence>
<feature type="transmembrane region" description="Helical" evidence="10">
    <location>
        <begin position="279"/>
        <end position="299"/>
    </location>
</feature>
<feature type="transmembrane region" description="Helical" evidence="10">
    <location>
        <begin position="381"/>
        <end position="402"/>
    </location>
</feature>
<name>A0AAV3PEI8_LITER</name>
<feature type="transmembrane region" description="Helical" evidence="10">
    <location>
        <begin position="147"/>
        <end position="168"/>
    </location>
</feature>
<evidence type="ECO:0000256" key="10">
    <source>
        <dbReference type="SAM" id="Phobius"/>
    </source>
</evidence>
<keyword evidence="5 10" id="KW-1133">Transmembrane helix</keyword>
<feature type="transmembrane region" description="Helical" evidence="10">
    <location>
        <begin position="41"/>
        <end position="61"/>
    </location>
</feature>
<dbReference type="Proteomes" id="UP001454036">
    <property type="component" value="Unassembled WGS sequence"/>
</dbReference>
<evidence type="ECO:0000256" key="2">
    <source>
        <dbReference type="ARBA" id="ARBA00022448"/>
    </source>
</evidence>
<reference evidence="11 12" key="1">
    <citation type="submission" date="2024-01" db="EMBL/GenBank/DDBJ databases">
        <title>The complete chloroplast genome sequence of Lithospermum erythrorhizon: insights into the phylogenetic relationship among Boraginaceae species and the maternal lineages of purple gromwells.</title>
        <authorList>
            <person name="Okada T."/>
            <person name="Watanabe K."/>
        </authorList>
    </citation>
    <scope>NUCLEOTIDE SEQUENCE [LARGE SCALE GENOMIC DNA]</scope>
</reference>
<evidence type="ECO:0000313" key="11">
    <source>
        <dbReference type="EMBL" id="GAA0150070.1"/>
    </source>
</evidence>
<feature type="transmembrane region" description="Helical" evidence="10">
    <location>
        <begin position="311"/>
        <end position="333"/>
    </location>
</feature>
<keyword evidence="3 10" id="KW-0812">Transmembrane</keyword>
<keyword evidence="7" id="KW-0927">Auxin signaling pathway</keyword>
<comment type="function">
    <text evidence="8">Involved in cellular auxin homeostasis by regulating auxin metabolism. Regulates intracellular auxin accumulation at the endoplasmic reticulum and thus auxin availability for nuclear auxin signaling.</text>
</comment>
<dbReference type="InterPro" id="IPR045033">
    <property type="entry name" value="PILS1/3/4/5/7"/>
</dbReference>
<organism evidence="11 12">
    <name type="scientific">Lithospermum erythrorhizon</name>
    <name type="common">Purple gromwell</name>
    <name type="synonym">Lithospermum officinale var. erythrorhizon</name>
    <dbReference type="NCBI Taxonomy" id="34254"/>
    <lineage>
        <taxon>Eukaryota</taxon>
        <taxon>Viridiplantae</taxon>
        <taxon>Streptophyta</taxon>
        <taxon>Embryophyta</taxon>
        <taxon>Tracheophyta</taxon>
        <taxon>Spermatophyta</taxon>
        <taxon>Magnoliopsida</taxon>
        <taxon>eudicotyledons</taxon>
        <taxon>Gunneridae</taxon>
        <taxon>Pentapetalae</taxon>
        <taxon>asterids</taxon>
        <taxon>lamiids</taxon>
        <taxon>Boraginales</taxon>
        <taxon>Boraginaceae</taxon>
        <taxon>Boraginoideae</taxon>
        <taxon>Lithospermeae</taxon>
        <taxon>Lithospermum</taxon>
    </lineage>
</organism>
<dbReference type="GO" id="GO:0080162">
    <property type="term" value="P:endoplasmic reticulum to cytosol auxin transport"/>
    <property type="evidence" value="ECO:0007669"/>
    <property type="project" value="InterPro"/>
</dbReference>
<comment type="similarity">
    <text evidence="9">Belongs to the auxin efflux carrier (TC 2.A.69.2) family.</text>
</comment>
<accession>A0AAV3PEI8</accession>
<comment type="subcellular location">
    <subcellularLocation>
        <location evidence="1">Endoplasmic reticulum membrane</location>
        <topology evidence="1">Multi-pass membrane protein</topology>
    </subcellularLocation>
</comment>
<dbReference type="InterPro" id="IPR004776">
    <property type="entry name" value="Mem_transp_PIN-like"/>
</dbReference>
<feature type="transmembrane region" description="Helical" evidence="10">
    <location>
        <begin position="106"/>
        <end position="127"/>
    </location>
</feature>
<gene>
    <name evidence="11" type="ORF">LIER_09092</name>
</gene>
<feature type="transmembrane region" description="Helical" evidence="10">
    <location>
        <begin position="345"/>
        <end position="369"/>
    </location>
</feature>
<evidence type="ECO:0000313" key="12">
    <source>
        <dbReference type="Proteomes" id="UP001454036"/>
    </source>
</evidence>
<feature type="transmembrane region" description="Helical" evidence="10">
    <location>
        <begin position="73"/>
        <end position="94"/>
    </location>
</feature>
<keyword evidence="2" id="KW-0813">Transport</keyword>
<sequence length="403" mass="43630">MEIQDLFVVALMPVAKTLLIALVGLFLFLERVNILDGGARHHLNNLVFYIFFPSLLASNLVDSITASNIVSLWFIPVSTLITFIIGSALGWALAKITRTPQHLQGLVISCCAAGNMGNLPVIIIPAICAEKNSPFGDSSTCTKNGMAYVSLSMAMGAIFVWSYAFNIIRAYGTEDKSNKNGNFTISKLDNGSEPLLSTFPNVGDTEKTTRHGSEDEVTASVFDVIKLRLKALESKINLKILLRPPTMASIVGILIGVISPLRKVTVGDNAPLRVIESSVLLLGDAAIPSMTLIMGANLLKGLKRSGASLSVIVGMLIVRFIILPLCGVAVIRFAQNYGLVGSDPLYHFVLLLQYAVPPAMAIGTITQLFEIGETECSVFMFWNYAVAGIALTFWSTYFMWILS</sequence>
<proteinExistence type="inferred from homology"/>
<evidence type="ECO:0000256" key="9">
    <source>
        <dbReference type="ARBA" id="ARBA00025752"/>
    </source>
</evidence>
<comment type="caution">
    <text evidence="11">The sequence shown here is derived from an EMBL/GenBank/DDBJ whole genome shotgun (WGS) entry which is preliminary data.</text>
</comment>
<evidence type="ECO:0000256" key="3">
    <source>
        <dbReference type="ARBA" id="ARBA00022692"/>
    </source>
</evidence>
<evidence type="ECO:0000256" key="1">
    <source>
        <dbReference type="ARBA" id="ARBA00004477"/>
    </source>
</evidence>
<keyword evidence="6 10" id="KW-0472">Membrane</keyword>
<dbReference type="PANTHER" id="PTHR31651">
    <property type="match status" value="1"/>
</dbReference>
<dbReference type="PANTHER" id="PTHR31651:SF12">
    <property type="entry name" value="AUXIN:HYDROGEN SYMPORTER"/>
    <property type="match status" value="1"/>
</dbReference>
<keyword evidence="4" id="KW-0256">Endoplasmic reticulum</keyword>
<protein>
    <recommendedName>
        <fullName evidence="13">Auxin efflux carrier family protein</fullName>
    </recommendedName>
</protein>
<dbReference type="GO" id="GO:0009734">
    <property type="term" value="P:auxin-activated signaling pathway"/>
    <property type="evidence" value="ECO:0007669"/>
    <property type="project" value="UniProtKB-KW"/>
</dbReference>
<keyword evidence="12" id="KW-1185">Reference proteome</keyword>
<dbReference type="AlphaFoldDB" id="A0AAV3PEI8"/>
<evidence type="ECO:0000256" key="7">
    <source>
        <dbReference type="ARBA" id="ARBA00023294"/>
    </source>
</evidence>
<feature type="transmembrane region" description="Helical" evidence="10">
    <location>
        <begin position="6"/>
        <end position="29"/>
    </location>
</feature>
<dbReference type="EMBL" id="BAABME010001522">
    <property type="protein sequence ID" value="GAA0150070.1"/>
    <property type="molecule type" value="Genomic_DNA"/>
</dbReference>
<dbReference type="GO" id="GO:0005789">
    <property type="term" value="C:endoplasmic reticulum membrane"/>
    <property type="evidence" value="ECO:0007669"/>
    <property type="project" value="UniProtKB-SubCell"/>
</dbReference>
<evidence type="ECO:0000256" key="6">
    <source>
        <dbReference type="ARBA" id="ARBA00023136"/>
    </source>
</evidence>
<evidence type="ECO:0000256" key="4">
    <source>
        <dbReference type="ARBA" id="ARBA00022824"/>
    </source>
</evidence>
<dbReference type="Pfam" id="PF03547">
    <property type="entry name" value="Mem_trans"/>
    <property type="match status" value="1"/>
</dbReference>
<feature type="transmembrane region" description="Helical" evidence="10">
    <location>
        <begin position="240"/>
        <end position="259"/>
    </location>
</feature>